<protein>
    <submittedName>
        <fullName evidence="1">Uncharacterized protein</fullName>
    </submittedName>
</protein>
<evidence type="ECO:0000313" key="2">
    <source>
        <dbReference type="Proteomes" id="UP000018542"/>
    </source>
</evidence>
<dbReference type="EMBL" id="CP006912">
    <property type="protein sequence ID" value="AHB49829.1"/>
    <property type="molecule type" value="Genomic_DNA"/>
</dbReference>
<dbReference type="PATRIC" id="fig|1029756.8.peg.307"/>
<organism evidence="1 2">
    <name type="scientific">Hyphomicrobium nitrativorans NL23</name>
    <dbReference type="NCBI Taxonomy" id="1029756"/>
    <lineage>
        <taxon>Bacteria</taxon>
        <taxon>Pseudomonadati</taxon>
        <taxon>Pseudomonadota</taxon>
        <taxon>Alphaproteobacteria</taxon>
        <taxon>Hyphomicrobiales</taxon>
        <taxon>Hyphomicrobiaceae</taxon>
        <taxon>Hyphomicrobium</taxon>
    </lineage>
</organism>
<proteinExistence type="predicted"/>
<gene>
    <name evidence="1" type="ORF">W911_01450</name>
</gene>
<dbReference type="HOGENOM" id="CLU_3403995_0_0_5"/>
<dbReference type="Proteomes" id="UP000018542">
    <property type="component" value="Chromosome"/>
</dbReference>
<evidence type="ECO:0000313" key="1">
    <source>
        <dbReference type="EMBL" id="AHB49829.1"/>
    </source>
</evidence>
<reference evidence="1 2" key="1">
    <citation type="journal article" date="2014" name="Genome Announc.">
        <title>Complete Genome Sequence of Hyphomicrobium nitrativorans Strain NL23, a Denitrifying Bacterium Isolated from Biofilm of a Methanol-Fed Denitrification System Treating Seawater at the Montreal Biodome.</title>
        <authorList>
            <person name="Martineau C."/>
            <person name="Villeneuve C."/>
            <person name="Mauffrey F."/>
            <person name="Villemur R."/>
        </authorList>
    </citation>
    <scope>NUCLEOTIDE SEQUENCE [LARGE SCALE GENOMIC DNA]</scope>
    <source>
        <strain evidence="1">NL23</strain>
    </source>
</reference>
<keyword evidence="2" id="KW-1185">Reference proteome</keyword>
<sequence>MIGRILAKRMNGAAIFGARPRCFRMALAGT</sequence>
<dbReference type="AlphaFoldDB" id="V5SIS6"/>
<dbReference type="KEGG" id="hni:W911_01450"/>
<name>V5SIS6_9HYPH</name>
<accession>V5SIS6</accession>